<dbReference type="AlphaFoldDB" id="A0AA90R7F9"/>
<keyword evidence="1" id="KW-0472">Membrane</keyword>
<reference evidence="2" key="1">
    <citation type="submission" date="2023-08" db="EMBL/GenBank/DDBJ databases">
        <title>Nitrogen cycling bacteria in agricultural field soils.</title>
        <authorList>
            <person name="Jang J."/>
        </authorList>
    </citation>
    <scope>NUCLEOTIDE SEQUENCE</scope>
    <source>
        <strain evidence="2">PS3-36</strain>
    </source>
</reference>
<dbReference type="RefSeq" id="WP_308913263.1">
    <property type="nucleotide sequence ID" value="NZ_JARMCE010000032.1"/>
</dbReference>
<evidence type="ECO:0000313" key="3">
    <source>
        <dbReference type="Proteomes" id="UP001178888"/>
    </source>
</evidence>
<dbReference type="EMBL" id="JAVGVR010000001">
    <property type="protein sequence ID" value="MDQ6597336.1"/>
    <property type="molecule type" value="Genomic_DNA"/>
</dbReference>
<gene>
    <name evidence="2" type="ORF">RCG21_13375</name>
</gene>
<keyword evidence="3" id="KW-1185">Reference proteome</keyword>
<name>A0AA90R7F9_9BACI</name>
<evidence type="ECO:0000313" key="2">
    <source>
        <dbReference type="EMBL" id="MDQ6597336.1"/>
    </source>
</evidence>
<keyword evidence="1" id="KW-0812">Transmembrane</keyword>
<sequence length="103" mass="12236">MTRLELYHDKPKQYSRKGPLFFILACIILTVGFFVFRYFYFSTIRIEAPSEDLGRKVVIHLPNGQKVYTYENLIIEKDGKKYYKGERNTIDLTGGKVDYKNWK</sequence>
<accession>A0AA90R7F9</accession>
<protein>
    <submittedName>
        <fullName evidence="2">Uncharacterized protein</fullName>
    </submittedName>
</protein>
<evidence type="ECO:0000256" key="1">
    <source>
        <dbReference type="SAM" id="Phobius"/>
    </source>
</evidence>
<comment type="caution">
    <text evidence="2">The sequence shown here is derived from an EMBL/GenBank/DDBJ whole genome shotgun (WGS) entry which is preliminary data.</text>
</comment>
<dbReference type="Proteomes" id="UP001178888">
    <property type="component" value="Unassembled WGS sequence"/>
</dbReference>
<organism evidence="2 3">
    <name type="scientific">Bacillus salipaludis</name>
    <dbReference type="NCBI Taxonomy" id="2547811"/>
    <lineage>
        <taxon>Bacteria</taxon>
        <taxon>Bacillati</taxon>
        <taxon>Bacillota</taxon>
        <taxon>Bacilli</taxon>
        <taxon>Bacillales</taxon>
        <taxon>Bacillaceae</taxon>
        <taxon>Bacillus</taxon>
    </lineage>
</organism>
<feature type="transmembrane region" description="Helical" evidence="1">
    <location>
        <begin position="20"/>
        <end position="40"/>
    </location>
</feature>
<keyword evidence="1" id="KW-1133">Transmembrane helix</keyword>
<proteinExistence type="predicted"/>